<name>A0A3B1BWC6_9ZZZZ</name>
<dbReference type="EMBL" id="UOGD01000219">
    <property type="protein sequence ID" value="VAX22249.1"/>
    <property type="molecule type" value="Genomic_DNA"/>
</dbReference>
<dbReference type="Gene3D" id="2.60.40.4070">
    <property type="match status" value="1"/>
</dbReference>
<accession>A0A3B1BWC6</accession>
<protein>
    <recommendedName>
        <fullName evidence="1">Secretion system C-terminal sorting domain-containing protein</fullName>
    </recommendedName>
</protein>
<sequence length="430" mass="48118">MKKVFILFIFIFTINIQLSAQDESEWVLRLFNFSADATSISDNTISLSIDAAWLASELTGQTTITGTLTQDAQGNWGYTASPSDKLVVVFNDGSSIEFKFTKIEGYVDGDANDFKESHSMDFTAYSSNYINVRIISNIGPVDSNTEWQNVITGNMIVNGNNHTVNITHEGWKYSEIGNGYAFFKKNELITGTSSSAVSSYQLNDRYYVSIAHNSNVGFYNKDTQFWKNSSLTTGGTTYAFQNVNVFYVGATELYDDANQGLYNKVNESYNWSSEGSLLKNNQQYASIVFSETPIDNTSGPYLLAKLNSGGNIILHYLLNSAPTNVEDKTERIITEYKLEQNYPNPFNPTTKIKYTIATPHRSSLSQAEGLIVTLKVYDILGREVATLVNKQQQPGNYEVEFNASGLPSGVYFYELRSGEFSQIKKMMLLR</sequence>
<dbReference type="NCBIfam" id="TIGR04183">
    <property type="entry name" value="Por_Secre_tail"/>
    <property type="match status" value="1"/>
</dbReference>
<gene>
    <name evidence="2" type="ORF">MNBD_IGNAVI01-1606</name>
</gene>
<organism evidence="2">
    <name type="scientific">hydrothermal vent metagenome</name>
    <dbReference type="NCBI Taxonomy" id="652676"/>
    <lineage>
        <taxon>unclassified sequences</taxon>
        <taxon>metagenomes</taxon>
        <taxon>ecological metagenomes</taxon>
    </lineage>
</organism>
<dbReference type="Pfam" id="PF18962">
    <property type="entry name" value="Por_Secre_tail"/>
    <property type="match status" value="1"/>
</dbReference>
<proteinExistence type="predicted"/>
<dbReference type="AlphaFoldDB" id="A0A3B1BWC6"/>
<dbReference type="InterPro" id="IPR026444">
    <property type="entry name" value="Secre_tail"/>
</dbReference>
<evidence type="ECO:0000259" key="1">
    <source>
        <dbReference type="Pfam" id="PF18962"/>
    </source>
</evidence>
<feature type="domain" description="Secretion system C-terminal sorting" evidence="1">
    <location>
        <begin position="342"/>
        <end position="427"/>
    </location>
</feature>
<evidence type="ECO:0000313" key="2">
    <source>
        <dbReference type="EMBL" id="VAX22249.1"/>
    </source>
</evidence>
<reference evidence="2" key="1">
    <citation type="submission" date="2018-06" db="EMBL/GenBank/DDBJ databases">
        <authorList>
            <person name="Zhirakovskaya E."/>
        </authorList>
    </citation>
    <scope>NUCLEOTIDE SEQUENCE</scope>
</reference>